<dbReference type="Proteomes" id="UP000252255">
    <property type="component" value="Unassembled WGS sequence"/>
</dbReference>
<accession>A0A367WNI9</accession>
<comment type="caution">
    <text evidence="2">The sequence shown here is derived from an EMBL/GenBank/DDBJ whole genome shotgun (WGS) entry which is preliminary data.</text>
</comment>
<evidence type="ECO:0000313" key="3">
    <source>
        <dbReference type="Proteomes" id="UP000252255"/>
    </source>
</evidence>
<dbReference type="InterPro" id="IPR052519">
    <property type="entry name" value="Euk-type_GlcNAc_Kinase"/>
</dbReference>
<protein>
    <submittedName>
        <fullName evidence="2">N-acetylglucosamine kinase</fullName>
    </submittedName>
</protein>
<gene>
    <name evidence="2" type="ORF">TH30_20230</name>
</gene>
<dbReference type="Gene3D" id="3.30.420.40">
    <property type="match status" value="2"/>
</dbReference>
<feature type="domain" description="ATPase BadF/BadG/BcrA/BcrD type" evidence="1">
    <location>
        <begin position="8"/>
        <end position="285"/>
    </location>
</feature>
<keyword evidence="2" id="KW-0808">Transferase</keyword>
<dbReference type="PANTHER" id="PTHR43190:SF3">
    <property type="entry name" value="N-ACETYL-D-GLUCOSAMINE KINASE"/>
    <property type="match status" value="1"/>
</dbReference>
<dbReference type="AlphaFoldDB" id="A0A367WNI9"/>
<dbReference type="Pfam" id="PF01869">
    <property type="entry name" value="BcrAD_BadFG"/>
    <property type="match status" value="1"/>
</dbReference>
<dbReference type="CDD" id="cd24082">
    <property type="entry name" value="ASKHA_NBD_GspK-like"/>
    <property type="match status" value="1"/>
</dbReference>
<dbReference type="PANTHER" id="PTHR43190">
    <property type="entry name" value="N-ACETYL-D-GLUCOSAMINE KINASE"/>
    <property type="match status" value="1"/>
</dbReference>
<evidence type="ECO:0000259" key="1">
    <source>
        <dbReference type="Pfam" id="PF01869"/>
    </source>
</evidence>
<dbReference type="EMBL" id="JPWI01000016">
    <property type="protein sequence ID" value="RCK43036.1"/>
    <property type="molecule type" value="Genomic_DNA"/>
</dbReference>
<sequence>MANERLYLGVDGGGTRCRVRIANESGCVLGESVSGGANTRLGIDHVFGEIIAAASLALSNAGMDDSRLGDLHAGMGLAGLPLERDRKLAQSYAHPFASTCFATDAYTACLGAHDGANGAILIVGTGTCGQAIIDNTELAVAGWGFEVSDLGSGARIGRNAIETALLAHEGLAEKTDLTTAVMAKFDNNPENIVVFAETARPSDYGAFCPMVFDAEAAGDKAAISLVNFAVDANLKILRKLVAFGAPRLTLMGGLAEQMAKRMPEDIKKLMAPAKFDAMHGAILLAKQHERAAA</sequence>
<proteinExistence type="predicted"/>
<dbReference type="OrthoDB" id="63487at2"/>
<dbReference type="InterPro" id="IPR002731">
    <property type="entry name" value="ATPase_BadF"/>
</dbReference>
<dbReference type="SUPFAM" id="SSF53067">
    <property type="entry name" value="Actin-like ATPase domain"/>
    <property type="match status" value="2"/>
</dbReference>
<organism evidence="2 3">
    <name type="scientific">Thalassospira profundimaris</name>
    <dbReference type="NCBI Taxonomy" id="502049"/>
    <lineage>
        <taxon>Bacteria</taxon>
        <taxon>Pseudomonadati</taxon>
        <taxon>Pseudomonadota</taxon>
        <taxon>Alphaproteobacteria</taxon>
        <taxon>Rhodospirillales</taxon>
        <taxon>Thalassospiraceae</taxon>
        <taxon>Thalassospira</taxon>
    </lineage>
</organism>
<evidence type="ECO:0000313" key="2">
    <source>
        <dbReference type="EMBL" id="RCK43036.1"/>
    </source>
</evidence>
<dbReference type="GO" id="GO:0016301">
    <property type="term" value="F:kinase activity"/>
    <property type="evidence" value="ECO:0007669"/>
    <property type="project" value="UniProtKB-KW"/>
</dbReference>
<dbReference type="InterPro" id="IPR043129">
    <property type="entry name" value="ATPase_NBD"/>
</dbReference>
<reference evidence="2 3" key="1">
    <citation type="submission" date="2014-07" db="EMBL/GenBank/DDBJ databases">
        <title>Draft genome sequence of Thalassospira profundimaris PR54-5.</title>
        <authorList>
            <person name="Lai Q."/>
            <person name="Shao Z."/>
        </authorList>
    </citation>
    <scope>NUCLEOTIDE SEQUENCE [LARGE SCALE GENOMIC DNA]</scope>
    <source>
        <strain evidence="2 3">PR54-5</strain>
    </source>
</reference>
<keyword evidence="2" id="KW-0418">Kinase</keyword>
<dbReference type="RefSeq" id="WP_114099787.1">
    <property type="nucleotide sequence ID" value="NZ_JPWI01000016.1"/>
</dbReference>
<name>A0A367WNI9_9PROT</name>